<dbReference type="Pfam" id="PF00656">
    <property type="entry name" value="Peptidase_C14"/>
    <property type="match status" value="1"/>
</dbReference>
<dbReference type="InterPro" id="IPR011600">
    <property type="entry name" value="Pept_C14_caspase"/>
</dbReference>
<dbReference type="OrthoDB" id="464342at2"/>
<dbReference type="Gene3D" id="3.40.50.300">
    <property type="entry name" value="P-loop containing nucleotide triphosphate hydrolases"/>
    <property type="match status" value="1"/>
</dbReference>
<feature type="domain" description="Novel STAND NTPase 1" evidence="4">
    <location>
        <begin position="261"/>
        <end position="680"/>
    </location>
</feature>
<dbReference type="EMBL" id="PVWK01000155">
    <property type="protein sequence ID" value="PSB24045.1"/>
    <property type="molecule type" value="Genomic_DNA"/>
</dbReference>
<dbReference type="AlphaFoldDB" id="A0A2T1DU82"/>
<dbReference type="SUPFAM" id="SSF52540">
    <property type="entry name" value="P-loop containing nucleoside triphosphate hydrolases"/>
    <property type="match status" value="1"/>
</dbReference>
<evidence type="ECO:0000256" key="1">
    <source>
        <dbReference type="SAM" id="Coils"/>
    </source>
</evidence>
<name>A0A2T1DU82_9CYAN</name>
<evidence type="ECO:0000259" key="3">
    <source>
        <dbReference type="Pfam" id="PF00656"/>
    </source>
</evidence>
<feature type="region of interest" description="Disordered" evidence="2">
    <location>
        <begin position="751"/>
        <end position="770"/>
    </location>
</feature>
<dbReference type="RefSeq" id="WP_106260529.1">
    <property type="nucleotide sequence ID" value="NZ_CAWNSW010000054.1"/>
</dbReference>
<evidence type="ECO:0000256" key="2">
    <source>
        <dbReference type="SAM" id="MobiDB-lite"/>
    </source>
</evidence>
<accession>A0A2T1DU82</accession>
<dbReference type="InterPro" id="IPR029030">
    <property type="entry name" value="Caspase-like_dom_sf"/>
</dbReference>
<evidence type="ECO:0000313" key="6">
    <source>
        <dbReference type="Proteomes" id="UP000239576"/>
    </source>
</evidence>
<keyword evidence="1" id="KW-0175">Coiled coil</keyword>
<reference evidence="5 6" key="2">
    <citation type="submission" date="2018-03" db="EMBL/GenBank/DDBJ databases">
        <title>The ancient ancestry and fast evolution of plastids.</title>
        <authorList>
            <person name="Moore K.R."/>
            <person name="Magnabosco C."/>
            <person name="Momper L."/>
            <person name="Gold D.A."/>
            <person name="Bosak T."/>
            <person name="Fournier G.P."/>
        </authorList>
    </citation>
    <scope>NUCLEOTIDE SEQUENCE [LARGE SCALE GENOMIC DNA]</scope>
    <source>
        <strain evidence="5 6">ULC18</strain>
    </source>
</reference>
<dbReference type="GO" id="GO:0004197">
    <property type="term" value="F:cysteine-type endopeptidase activity"/>
    <property type="evidence" value="ECO:0007669"/>
    <property type="project" value="InterPro"/>
</dbReference>
<comment type="caution">
    <text evidence="5">The sequence shown here is derived from an EMBL/GenBank/DDBJ whole genome shotgun (WGS) entry which is preliminary data.</text>
</comment>
<dbReference type="Proteomes" id="UP000239576">
    <property type="component" value="Unassembled WGS sequence"/>
</dbReference>
<proteinExistence type="predicted"/>
<evidence type="ECO:0000259" key="4">
    <source>
        <dbReference type="Pfam" id="PF20703"/>
    </source>
</evidence>
<organism evidence="5 6">
    <name type="scientific">Stenomitos frigidus ULC18</name>
    <dbReference type="NCBI Taxonomy" id="2107698"/>
    <lineage>
        <taxon>Bacteria</taxon>
        <taxon>Bacillati</taxon>
        <taxon>Cyanobacteriota</taxon>
        <taxon>Cyanophyceae</taxon>
        <taxon>Leptolyngbyales</taxon>
        <taxon>Leptolyngbyaceae</taxon>
        <taxon>Stenomitos</taxon>
    </lineage>
</organism>
<protein>
    <submittedName>
        <fullName evidence="5">Uncharacterized protein</fullName>
    </submittedName>
</protein>
<reference evidence="6" key="1">
    <citation type="submission" date="2018-02" db="EMBL/GenBank/DDBJ databases">
        <authorList>
            <person name="Moore K."/>
            <person name="Momper L."/>
        </authorList>
    </citation>
    <scope>NUCLEOTIDE SEQUENCE [LARGE SCALE GENOMIC DNA]</scope>
    <source>
        <strain evidence="6">ULC18</strain>
    </source>
</reference>
<dbReference type="InterPro" id="IPR027417">
    <property type="entry name" value="P-loop_NTPase"/>
</dbReference>
<dbReference type="InterPro" id="IPR049052">
    <property type="entry name" value="nSTAND1"/>
</dbReference>
<dbReference type="GO" id="GO:0006508">
    <property type="term" value="P:proteolysis"/>
    <property type="evidence" value="ECO:0007669"/>
    <property type="project" value="InterPro"/>
</dbReference>
<dbReference type="Gene3D" id="3.40.50.1460">
    <property type="match status" value="1"/>
</dbReference>
<evidence type="ECO:0000313" key="5">
    <source>
        <dbReference type="EMBL" id="PSB24045.1"/>
    </source>
</evidence>
<gene>
    <name evidence="5" type="ORF">C7B82_28720</name>
</gene>
<feature type="coiled-coil region" evidence="1">
    <location>
        <begin position="722"/>
        <end position="749"/>
    </location>
</feature>
<keyword evidence="6" id="KW-1185">Reference proteome</keyword>
<feature type="domain" description="Peptidase C14 caspase" evidence="3">
    <location>
        <begin position="3"/>
        <end position="221"/>
    </location>
</feature>
<sequence length="924" mass="104364">MARRYALVIGISEYQSPLKPLSKPASDAAAVAAVLEQGGDFQSVTVLKGAITNAKLIQALRTLLLEQATQNDVLLYFTGHGIPVVDPVVGKPRAYLATSDTAIALEGKQVIEARRAVPLDSLNDLIQESQLSSLVMLFDSCHSGDFLERSLVEKTFTAFSTHKDYYLITACRGFEQAYAIKREQHSIFTGALLGGLSQANANEDGQVTGDRLFESVARELRGSGQEPLRMGYGGLITLMNHQPQPTRLTAIVDAAGEPICPYQGLQAFTAEQQAFFFGRQRTVEDIRQRLEQQPFVPVIGASGSGKSSIVRAGLMPWLAATGWQILDPIKPGFDPLAALRAVFEPSFPRSNRDIQQLHQLIKTDPDPLPALVKRLSDATTTADQETPERFLLVVDQFEEVFTLCPNEGDRQRFIDLLTQVVNLPDTRLAVVITMRADFLEPCLRYPALHQLIQSQWVLMPPLTGADLRDAIVEPAKRQGYGVEERLLFKIQDDVGKEPGFLPLLEFVLTKLWEQRDTEQKLLTLAQYENLGGLTGALNLHAEQVYHFRDFERDTPIETRTEQEQAWIKRVFLRLVRTGEAEKDTRQRCPKHELVAIADADLDAQGLLRGLLEDDDGLVRGRLLVTGQDQANSGSCVDLVHEALLDGWIRFAEWRKDDREVRRLRDRIHDDFKVWRIHGCDDNFLISGGLLTQIHKNRLDLKFYLSSEEQEFYQLSYKHEVQKTSYEREVSQIKEQLQNLQTKVVNRIQQTTQTSTAQDISETSTPSLSNSNISGEAMGLASIFNANTPDPTDFNQKIGGFVEELQLFETRRQSSQLMAEWLIDNQERLTEIILRYIFAHTSEQNELYLSSQELNKYITWLYSSLLSMQPRDAELKPPSSIPADLYARAFSFLKQELPFEEPSRDAIDELNLYLDYLINYLNSSI</sequence>
<dbReference type="SUPFAM" id="SSF52129">
    <property type="entry name" value="Caspase-like"/>
    <property type="match status" value="1"/>
</dbReference>
<dbReference type="Pfam" id="PF20703">
    <property type="entry name" value="nSTAND1"/>
    <property type="match status" value="1"/>
</dbReference>